<dbReference type="OrthoDB" id="19439at2759"/>
<organism evidence="7 8">
    <name type="scientific">Symbiodinium natans</name>
    <dbReference type="NCBI Taxonomy" id="878477"/>
    <lineage>
        <taxon>Eukaryota</taxon>
        <taxon>Sar</taxon>
        <taxon>Alveolata</taxon>
        <taxon>Dinophyceae</taxon>
        <taxon>Suessiales</taxon>
        <taxon>Symbiodiniaceae</taxon>
        <taxon>Symbiodinium</taxon>
    </lineage>
</organism>
<name>A0A812Q9N9_9DINO</name>
<dbReference type="GO" id="GO:0006412">
    <property type="term" value="P:translation"/>
    <property type="evidence" value="ECO:0007669"/>
    <property type="project" value="InterPro"/>
</dbReference>
<evidence type="ECO:0000256" key="4">
    <source>
        <dbReference type="ARBA" id="ARBA00023128"/>
    </source>
</evidence>
<dbReference type="PANTHER" id="PTHR13477:SF0">
    <property type="entry name" value="LARGE RIBOSOMAL SUBUNIT PROTEIN ML49"/>
    <property type="match status" value="1"/>
</dbReference>
<dbReference type="EMBL" id="CAJNDS010002227">
    <property type="protein sequence ID" value="CAE7382434.1"/>
    <property type="molecule type" value="Genomic_DNA"/>
</dbReference>
<evidence type="ECO:0000313" key="8">
    <source>
        <dbReference type="Proteomes" id="UP000604046"/>
    </source>
</evidence>
<evidence type="ECO:0000256" key="3">
    <source>
        <dbReference type="ARBA" id="ARBA00022980"/>
    </source>
</evidence>
<dbReference type="PANTHER" id="PTHR13477">
    <property type="entry name" value="MITOCHONDRIAL 39S RIBOSOMAL PROTEIN L49"/>
    <property type="match status" value="1"/>
</dbReference>
<evidence type="ECO:0000256" key="2">
    <source>
        <dbReference type="ARBA" id="ARBA00005677"/>
    </source>
</evidence>
<dbReference type="Pfam" id="PF05046">
    <property type="entry name" value="Img2"/>
    <property type="match status" value="1"/>
</dbReference>
<evidence type="ECO:0000256" key="1">
    <source>
        <dbReference type="ARBA" id="ARBA00004173"/>
    </source>
</evidence>
<sequence length="119" mass="13986">MMLAPLRQQRVARGLCKLLQRRWVFERRYRQKEEMDTKNLPFLVHRTPSGNLPVYVEPTQKGEKFTRIRRVYGDAEHLAREVGRLCDASARVGRGSRKSVDVLGVHEKKIKEWLHHLGL</sequence>
<reference evidence="7" key="1">
    <citation type="submission" date="2021-02" db="EMBL/GenBank/DDBJ databases">
        <authorList>
            <person name="Dougan E. K."/>
            <person name="Rhodes N."/>
            <person name="Thang M."/>
            <person name="Chan C."/>
        </authorList>
    </citation>
    <scope>NUCLEOTIDE SEQUENCE</scope>
</reference>
<comment type="subcellular location">
    <subcellularLocation>
        <location evidence="1">Mitochondrion</location>
    </subcellularLocation>
</comment>
<keyword evidence="3" id="KW-0689">Ribosomal protein</keyword>
<gene>
    <name evidence="7" type="primary">img2</name>
    <name evidence="7" type="ORF">SNAT2548_LOCUS20872</name>
</gene>
<dbReference type="Proteomes" id="UP000604046">
    <property type="component" value="Unassembled WGS sequence"/>
</dbReference>
<dbReference type="InterPro" id="IPR007740">
    <property type="entry name" value="Ribosomal_mL49"/>
</dbReference>
<evidence type="ECO:0000313" key="7">
    <source>
        <dbReference type="EMBL" id="CAE7382434.1"/>
    </source>
</evidence>
<dbReference type="AlphaFoldDB" id="A0A812Q9N9"/>
<comment type="caution">
    <text evidence="7">The sequence shown here is derived from an EMBL/GenBank/DDBJ whole genome shotgun (WGS) entry which is preliminary data.</text>
</comment>
<accession>A0A812Q9N9</accession>
<protein>
    <recommendedName>
        <fullName evidence="6">Large ribosomal subunit protein mL49</fullName>
    </recommendedName>
</protein>
<evidence type="ECO:0000256" key="6">
    <source>
        <dbReference type="ARBA" id="ARBA00035191"/>
    </source>
</evidence>
<keyword evidence="4" id="KW-0496">Mitochondrion</keyword>
<comment type="similarity">
    <text evidence="2">Belongs to the mitochondrion-specific ribosomal protein mL49 family.</text>
</comment>
<dbReference type="GO" id="GO:0005762">
    <property type="term" value="C:mitochondrial large ribosomal subunit"/>
    <property type="evidence" value="ECO:0007669"/>
    <property type="project" value="TreeGrafter"/>
</dbReference>
<proteinExistence type="inferred from homology"/>
<evidence type="ECO:0000256" key="5">
    <source>
        <dbReference type="ARBA" id="ARBA00023274"/>
    </source>
</evidence>
<keyword evidence="5" id="KW-0687">Ribonucleoprotein</keyword>
<dbReference type="GO" id="GO:0003735">
    <property type="term" value="F:structural constituent of ribosome"/>
    <property type="evidence" value="ECO:0007669"/>
    <property type="project" value="InterPro"/>
</dbReference>
<keyword evidence="8" id="KW-1185">Reference proteome</keyword>
<dbReference type="Gene3D" id="3.30.780.10">
    <property type="entry name" value="SUI1-like domain"/>
    <property type="match status" value="1"/>
</dbReference>